<accession>A0A5C7FFT7</accession>
<organism evidence="2 3">
    <name type="scientific">Neolewinella aurantiaca</name>
    <dbReference type="NCBI Taxonomy" id="2602767"/>
    <lineage>
        <taxon>Bacteria</taxon>
        <taxon>Pseudomonadati</taxon>
        <taxon>Bacteroidota</taxon>
        <taxon>Saprospiria</taxon>
        <taxon>Saprospirales</taxon>
        <taxon>Lewinellaceae</taxon>
        <taxon>Neolewinella</taxon>
    </lineage>
</organism>
<gene>
    <name evidence="2" type="ORF">FUA23_09765</name>
</gene>
<reference evidence="2 3" key="1">
    <citation type="submission" date="2019-08" db="EMBL/GenBank/DDBJ databases">
        <title>Lewinella sp. strain SSH13 Genome sequencing and assembly.</title>
        <authorList>
            <person name="Kim I."/>
        </authorList>
    </citation>
    <scope>NUCLEOTIDE SEQUENCE [LARGE SCALE GENOMIC DNA]</scope>
    <source>
        <strain evidence="2 3">SSH13</strain>
    </source>
</reference>
<dbReference type="InterPro" id="IPR052025">
    <property type="entry name" value="Xyloglucanase_GH74"/>
</dbReference>
<evidence type="ECO:0000313" key="3">
    <source>
        <dbReference type="Proteomes" id="UP000321907"/>
    </source>
</evidence>
<dbReference type="GO" id="GO:0010411">
    <property type="term" value="P:xyloglucan metabolic process"/>
    <property type="evidence" value="ECO:0007669"/>
    <property type="project" value="TreeGrafter"/>
</dbReference>
<name>A0A5C7FFT7_9BACT</name>
<sequence>MLPLLFLTFLCTCVSAQKATPAQVRAQAYQQRLFLQEKSPAAGIEFTNIGPTVMSGRVSDIAVDPADPTHFYVGYASGGLWETKDNGTTFTPLFDDLPVMTIGALDVNWTTKAIYVGTGEVNSSRSSYAGNGVYRSTDGGRSWTHMGLDETHHIGRVIVDQRDQSTVWVAALGHLYGPNPERGVYKTTNGGQTWTKTLFINDSTGVVDIVRDPRRPNELFAASWERERKAWDFKESGKGSGVWHSTDGGTNWNRISTAKSGFPTGEGGGRIGLAISYEDNQRYLFASLDNYFRKSAAELAKDGDEDNLTKNKLRGMSKADFLELRPYQVQGFLRANGFPRDLSVDSLIARVTRDEVTTGQLVEYLEDANSLLFDTPVKGFELYKTTTNGEKWERTHNDYIPSLYNTYGYYFGDIAVHPENPTLIYAMGVPIIKSTDGGKTWTGANGDNVHADHHYLWINPERPDHIINGNDGGVNISYDGGKNWRKCNAPPLGQFYGIAVDNHPDGYRVYGGLQDNGTWVGPHNYRAGRGWEQSGHYPYKSLFGGDGMQVEVDPRDNNTVYVGYQYGNYYRVDQAADTSTFLTPKHELGQRPYRWNWQSPILISPHNPDVFYLGSNVLHRSVNRGDDFKTISKDLTAGGRKGDVAFGTLTTISESPKQPNLLYVGSDDGRIHRSKNGGAEWDRIDDGLPQNLWISRVAAGKHDANVVYATLNGYRNDHFGSHVYKSTDMGDTWVKIGNYLPNEAVNVILEDPTNPRLLFVGTDHGLYVSMDGGNKFVGMNNGLPAVAVHDLVIQEKEKDLIVGTHGRSLYLANIEILQTAAVEQPGLTLMGPSRLRYSGRYGSRDFNFEIREPETKFQVFLPGGSAGAKLMIKSNDGTTLFTQNIELNGGVTTIPYDMSFEGRFAGMLENKANEGRDPAKRPVSIKAAENGKFYLRPGKYKAVISVEGTEATAEFQVR</sequence>
<keyword evidence="1" id="KW-0732">Signal</keyword>
<keyword evidence="3" id="KW-1185">Reference proteome</keyword>
<evidence type="ECO:0000313" key="2">
    <source>
        <dbReference type="EMBL" id="TXF89733.1"/>
    </source>
</evidence>
<dbReference type="PANTHER" id="PTHR43739:SF5">
    <property type="entry name" value="EXO-ALPHA-SIALIDASE"/>
    <property type="match status" value="1"/>
</dbReference>
<evidence type="ECO:0000256" key="1">
    <source>
        <dbReference type="SAM" id="SignalP"/>
    </source>
</evidence>
<dbReference type="PANTHER" id="PTHR43739">
    <property type="entry name" value="XYLOGLUCANASE (EUROFUNG)"/>
    <property type="match status" value="1"/>
</dbReference>
<dbReference type="SUPFAM" id="SSF50939">
    <property type="entry name" value="Sialidases"/>
    <property type="match status" value="1"/>
</dbReference>
<dbReference type="InterPro" id="IPR036278">
    <property type="entry name" value="Sialidase_sf"/>
</dbReference>
<dbReference type="Gene3D" id="2.130.10.10">
    <property type="entry name" value="YVTN repeat-like/Quinoprotein amine dehydrogenase"/>
    <property type="match status" value="5"/>
</dbReference>
<dbReference type="SUPFAM" id="SSF110296">
    <property type="entry name" value="Oligoxyloglucan reducing end-specific cellobiohydrolase"/>
    <property type="match status" value="1"/>
</dbReference>
<dbReference type="InterPro" id="IPR015943">
    <property type="entry name" value="WD40/YVTN_repeat-like_dom_sf"/>
</dbReference>
<dbReference type="Proteomes" id="UP000321907">
    <property type="component" value="Unassembled WGS sequence"/>
</dbReference>
<dbReference type="GO" id="GO:0016787">
    <property type="term" value="F:hydrolase activity"/>
    <property type="evidence" value="ECO:0007669"/>
    <property type="project" value="UniProtKB-KW"/>
</dbReference>
<feature type="chain" id="PRO_5022854196" evidence="1">
    <location>
        <begin position="19"/>
        <end position="958"/>
    </location>
</feature>
<dbReference type="AlphaFoldDB" id="A0A5C7FFT7"/>
<comment type="caution">
    <text evidence="2">The sequence shown here is derived from an EMBL/GenBank/DDBJ whole genome shotgun (WGS) entry which is preliminary data.</text>
</comment>
<feature type="signal peptide" evidence="1">
    <location>
        <begin position="1"/>
        <end position="18"/>
    </location>
</feature>
<protein>
    <submittedName>
        <fullName evidence="2">Glycosyl hydrolase</fullName>
    </submittedName>
</protein>
<dbReference type="OrthoDB" id="9757809at2"/>
<dbReference type="CDD" id="cd15482">
    <property type="entry name" value="Sialidase_non-viral"/>
    <property type="match status" value="1"/>
</dbReference>
<proteinExistence type="predicted"/>
<keyword evidence="2" id="KW-0378">Hydrolase</keyword>
<dbReference type="EMBL" id="VOXD01000012">
    <property type="protein sequence ID" value="TXF89733.1"/>
    <property type="molecule type" value="Genomic_DNA"/>
</dbReference>